<dbReference type="Pfam" id="PF03723">
    <property type="entry name" value="Hemocyanin_C"/>
    <property type="match status" value="1"/>
</dbReference>
<keyword evidence="2" id="KW-0732">Signal</keyword>
<dbReference type="AlphaFoldDB" id="A0A142BZ28"/>
<dbReference type="GO" id="GO:0016491">
    <property type="term" value="F:oxidoreductase activity"/>
    <property type="evidence" value="ECO:0007669"/>
    <property type="project" value="InterPro"/>
</dbReference>
<dbReference type="PANTHER" id="PTHR11511">
    <property type="entry name" value="LARVAL STORAGE PROTEIN/PHENOLOXIDASE"/>
    <property type="match status" value="1"/>
</dbReference>
<feature type="chain" id="PRO_5012859376" evidence="2">
    <location>
        <begin position="16"/>
        <end position="683"/>
    </location>
</feature>
<dbReference type="PROSITE" id="PS00210">
    <property type="entry name" value="HEMOCYANIN_2"/>
    <property type="match status" value="1"/>
</dbReference>
<dbReference type="Gene3D" id="2.60.40.1520">
    <property type="entry name" value="Hemocyanin, C-terminal domain"/>
    <property type="match status" value="1"/>
</dbReference>
<dbReference type="InterPro" id="IPR005203">
    <property type="entry name" value="Hemocyanin_C"/>
</dbReference>
<organism evidence="4">
    <name type="scientific">Procambarus clarkii</name>
    <name type="common">Red swamp crayfish</name>
    <dbReference type="NCBI Taxonomy" id="6728"/>
    <lineage>
        <taxon>Eukaryota</taxon>
        <taxon>Metazoa</taxon>
        <taxon>Ecdysozoa</taxon>
        <taxon>Arthropoda</taxon>
        <taxon>Crustacea</taxon>
        <taxon>Multicrustacea</taxon>
        <taxon>Malacostraca</taxon>
        <taxon>Eumalacostraca</taxon>
        <taxon>Eucarida</taxon>
        <taxon>Decapoda</taxon>
        <taxon>Pleocyemata</taxon>
        <taxon>Astacidea</taxon>
        <taxon>Astacoidea</taxon>
        <taxon>Cambaridae</taxon>
        <taxon>Procambarus</taxon>
    </lineage>
</organism>
<dbReference type="InterPro" id="IPR002227">
    <property type="entry name" value="Tyrosinase_Cu-bd"/>
</dbReference>
<dbReference type="Pfam" id="PF00372">
    <property type="entry name" value="Hemocyanin_M"/>
    <property type="match status" value="1"/>
</dbReference>
<evidence type="ECO:0000256" key="1">
    <source>
        <dbReference type="ARBA" id="ARBA00009470"/>
    </source>
</evidence>
<dbReference type="Gene3D" id="1.20.1370.10">
    <property type="entry name" value="Hemocyanin, N-terminal domain"/>
    <property type="match status" value="1"/>
</dbReference>
<dbReference type="SUPFAM" id="SSF48050">
    <property type="entry name" value="Hemocyanin, N-terminal domain"/>
    <property type="match status" value="1"/>
</dbReference>
<evidence type="ECO:0000256" key="2">
    <source>
        <dbReference type="SAM" id="SignalP"/>
    </source>
</evidence>
<dbReference type="PROSITE" id="PS00209">
    <property type="entry name" value="HEMOCYANIN_1"/>
    <property type="match status" value="1"/>
</dbReference>
<feature type="domain" description="Tyrosinase copper-binding" evidence="3">
    <location>
        <begin position="403"/>
        <end position="414"/>
    </location>
</feature>
<dbReference type="EMBL" id="KT725203">
    <property type="protein sequence ID" value="AMP43672.1"/>
    <property type="molecule type" value="mRNA"/>
</dbReference>
<accession>A0A142BZ28</accession>
<dbReference type="SUPFAM" id="SSF81296">
    <property type="entry name" value="E set domains"/>
    <property type="match status" value="1"/>
</dbReference>
<dbReference type="PROSITE" id="PS00498">
    <property type="entry name" value="TYROSINASE_2"/>
    <property type="match status" value="1"/>
</dbReference>
<proteinExistence type="evidence at transcript level"/>
<dbReference type="InterPro" id="IPR000896">
    <property type="entry name" value="Hemocyanin/hexamerin_mid_dom"/>
</dbReference>
<sequence>MKLLVLCSLVVAAAAWPSFDLDGYQSDTPGTPLAKKQQDVNHLLEHVYDHLHYKDLKDLAGTFSPEADTSLYTDDGAAVHALLEELKDGRLLEQHHWFSLFNTRQREEALLLFEVLIHCRTREGFLDNAAYFRERVNEGEFVYALYVAVIHSDLGHGIVLPPLYEVTPHLFTNSEIINKAYSAKMTQTPGKFHMDFTGTKKNREQRVAYFGEDIGMNIHHVTWHMDFPFWWKDSYGYHLDRKGELFFWVHHQLTARFDSERLSNWLDVVDEIHWEKVIHEGFAPHTSYKYGGEFPARPDNVHFEDVDGVARVRDMVILESRIRDAIALGYITDKSGNHIDIRNEHGIDLLGDIIESSVYSPNAQYYGALHNTAHIMLGRQGDPHGKFDMPPGVMEHFETATRDPSFFRLHKYMDNIFKEHKDGLPPYTKSDLEFPGVVVDGVAIDGELKTFFDTFEFSLVNAVDKSDNVADVDISADVKRLNHEEFSYNIDVTNNNGGNVLAAFRIFLRPTKDSNGVRYTWDEGHWHCIELDKFYKTLSSGSNHVVRKSTESSVTVPDRLSFEELKKRTDAAVTSGSELDLHEFERSCGIPNRLLLPKGKERGMEFALFVGVTNGDEDKTVDNPEKLGPTHAQCGIHGEKYPDKRPMGYPVDRRIPDNRVFLETPNIKRILVNVFHDAHHGDH</sequence>
<dbReference type="SMR" id="A0A142BZ28"/>
<feature type="signal peptide" evidence="2">
    <location>
        <begin position="1"/>
        <end position="15"/>
    </location>
</feature>
<dbReference type="InterPro" id="IPR036697">
    <property type="entry name" value="Hemocyanin_N_sf"/>
</dbReference>
<reference evidence="4" key="1">
    <citation type="journal article" date="2016" name="J. Aquat. Anim. Health">
        <title>The cDNA Sequence of Two Hemocyanin Subunits from Red Swamp Crayfish Procambarus clarkii and their Responses to White Spot Syndrome Virus Infection.</title>
        <authorList>
            <person name="Zeng Y."/>
        </authorList>
    </citation>
    <scope>NUCLEOTIDE SEQUENCE</scope>
</reference>
<dbReference type="InterPro" id="IPR008922">
    <property type="entry name" value="Di-copper_centre_dom_sf"/>
</dbReference>
<evidence type="ECO:0000313" key="4">
    <source>
        <dbReference type="EMBL" id="AMP43672.1"/>
    </source>
</evidence>
<dbReference type="InterPro" id="IPR037020">
    <property type="entry name" value="Hemocyanin_C_sf"/>
</dbReference>
<dbReference type="PRINTS" id="PR00187">
    <property type="entry name" value="HAEMOCYANIN"/>
</dbReference>
<dbReference type="InterPro" id="IPR014756">
    <property type="entry name" value="Ig_E-set"/>
</dbReference>
<dbReference type="SUPFAM" id="SSF48056">
    <property type="entry name" value="Di-copper centre-containing domain"/>
    <property type="match status" value="1"/>
</dbReference>
<protein>
    <submittedName>
        <fullName evidence="4">Hemocyanin subunit 2</fullName>
    </submittedName>
</protein>
<dbReference type="Pfam" id="PF03722">
    <property type="entry name" value="Hemocyanin_N"/>
    <property type="match status" value="1"/>
</dbReference>
<dbReference type="OrthoDB" id="8119704at2759"/>
<comment type="similarity">
    <text evidence="1">Belongs to the tyrosinase family. Hemocyanin subfamily.</text>
</comment>
<dbReference type="InterPro" id="IPR013788">
    <property type="entry name" value="Hemocyanin/hexamerin"/>
</dbReference>
<dbReference type="PANTHER" id="PTHR11511:SF5">
    <property type="entry name" value="FAT-BODY PROTEIN 1-RELATED"/>
    <property type="match status" value="1"/>
</dbReference>
<dbReference type="InterPro" id="IPR005204">
    <property type="entry name" value="Hemocyanin_N"/>
</dbReference>
<dbReference type="Gene3D" id="1.10.1280.10">
    <property type="entry name" value="Di-copper center containing domain from catechol oxidase"/>
    <property type="match status" value="1"/>
</dbReference>
<name>A0A142BZ28_PROCL</name>
<evidence type="ECO:0000259" key="3">
    <source>
        <dbReference type="PROSITE" id="PS00498"/>
    </source>
</evidence>